<gene>
    <name evidence="3" type="ORF">MSEDJ_43720</name>
</gene>
<protein>
    <submittedName>
        <fullName evidence="3">Uncharacterized protein</fullName>
    </submittedName>
</protein>
<evidence type="ECO:0000256" key="2">
    <source>
        <dbReference type="SAM" id="Phobius"/>
    </source>
</evidence>
<reference evidence="3 4" key="1">
    <citation type="journal article" date="2019" name="Emerg. Microbes Infect.">
        <title>Comprehensive subspecies identification of 175 nontuberculous mycobacteria species based on 7547 genomic profiles.</title>
        <authorList>
            <person name="Matsumoto Y."/>
            <person name="Kinjo T."/>
            <person name="Motooka D."/>
            <person name="Nabeya D."/>
            <person name="Jung N."/>
            <person name="Uechi K."/>
            <person name="Horii T."/>
            <person name="Iida T."/>
            <person name="Fujita J."/>
            <person name="Nakamura S."/>
        </authorList>
    </citation>
    <scope>NUCLEOTIDE SEQUENCE [LARGE SCALE GENOMIC DNA]</scope>
    <source>
        <strain evidence="3 4">JCM 17899</strain>
    </source>
</reference>
<feature type="compositionally biased region" description="Low complexity" evidence="1">
    <location>
        <begin position="43"/>
        <end position="75"/>
    </location>
</feature>
<sequence>MNPWQQPDPNAGPPQAGPPQPGPPRQSYPAPPPPHQPYPFPQQYPQYPGPQQHYPGQPHQYPGPSHQYPGPSHQYPGPPQHYPGYPPYPPPPASSGAAVTAIVLCFVIALLQGFAVIGYLAVASELAESGNAIAAWVPTFLAVMGIARLVVAVALVVGAALLIRRSPTGRSVAAGAALAMVLLQLVEYGVRASALPTSGANPFSTLSSVILPIVLVIVVLTGSTRRWLDGGANRRRDDPLSRR</sequence>
<keyword evidence="2" id="KW-0472">Membrane</keyword>
<dbReference type="RefSeq" id="WP_163799641.1">
    <property type="nucleotide sequence ID" value="NZ_AP022588.1"/>
</dbReference>
<feature type="transmembrane region" description="Helical" evidence="2">
    <location>
        <begin position="133"/>
        <end position="163"/>
    </location>
</feature>
<accession>A0A7I7QWJ8</accession>
<feature type="transmembrane region" description="Helical" evidence="2">
    <location>
        <begin position="97"/>
        <end position="121"/>
    </location>
</feature>
<evidence type="ECO:0000313" key="4">
    <source>
        <dbReference type="Proteomes" id="UP000467193"/>
    </source>
</evidence>
<keyword evidence="2" id="KW-1133">Transmembrane helix</keyword>
<keyword evidence="2" id="KW-0812">Transmembrane</keyword>
<organism evidence="3 4">
    <name type="scientific">Mycolicibacterium sediminis</name>
    <dbReference type="NCBI Taxonomy" id="1286180"/>
    <lineage>
        <taxon>Bacteria</taxon>
        <taxon>Bacillati</taxon>
        <taxon>Actinomycetota</taxon>
        <taxon>Actinomycetes</taxon>
        <taxon>Mycobacteriales</taxon>
        <taxon>Mycobacteriaceae</taxon>
        <taxon>Mycolicibacterium</taxon>
    </lineage>
</organism>
<dbReference type="AlphaFoldDB" id="A0A7I7QWJ8"/>
<evidence type="ECO:0000256" key="1">
    <source>
        <dbReference type="SAM" id="MobiDB-lite"/>
    </source>
</evidence>
<evidence type="ECO:0000313" key="3">
    <source>
        <dbReference type="EMBL" id="BBY30276.1"/>
    </source>
</evidence>
<dbReference type="KEGG" id="msei:MSEDJ_43720"/>
<dbReference type="EMBL" id="AP022588">
    <property type="protein sequence ID" value="BBY30276.1"/>
    <property type="molecule type" value="Genomic_DNA"/>
</dbReference>
<feature type="transmembrane region" description="Helical" evidence="2">
    <location>
        <begin position="210"/>
        <end position="228"/>
    </location>
</feature>
<feature type="region of interest" description="Disordered" evidence="1">
    <location>
        <begin position="1"/>
        <end position="89"/>
    </location>
</feature>
<feature type="compositionally biased region" description="Pro residues" evidence="1">
    <location>
        <begin position="76"/>
        <end position="89"/>
    </location>
</feature>
<feature type="compositionally biased region" description="Pro residues" evidence="1">
    <location>
        <begin position="10"/>
        <end position="42"/>
    </location>
</feature>
<name>A0A7I7QWJ8_9MYCO</name>
<keyword evidence="4" id="KW-1185">Reference proteome</keyword>
<dbReference type="Proteomes" id="UP000467193">
    <property type="component" value="Chromosome"/>
</dbReference>
<feature type="transmembrane region" description="Helical" evidence="2">
    <location>
        <begin position="172"/>
        <end position="190"/>
    </location>
</feature>
<proteinExistence type="predicted"/>